<comment type="subcellular location">
    <subcellularLocation>
        <location evidence="1">Nucleus speckle</location>
    </subcellularLocation>
</comment>
<evidence type="ECO:0000256" key="4">
    <source>
        <dbReference type="ARBA" id="ARBA00022499"/>
    </source>
</evidence>
<keyword evidence="3" id="KW-0678">Repressor</keyword>
<evidence type="ECO:0000256" key="7">
    <source>
        <dbReference type="ARBA" id="ARBA00023163"/>
    </source>
</evidence>
<dbReference type="PANTHER" id="PTHR13413:SF0">
    <property type="entry name" value="YLP MOTIF-CONTAINING PROTEIN 1"/>
    <property type="match status" value="1"/>
</dbReference>
<evidence type="ECO:0000256" key="3">
    <source>
        <dbReference type="ARBA" id="ARBA00022491"/>
    </source>
</evidence>
<protein>
    <recommendedName>
        <fullName evidence="11">YLP motif-containing protein 1</fullName>
    </recommendedName>
    <alternativeName>
        <fullName evidence="12">Nuclear protein ZAP3</fullName>
    </alternativeName>
</protein>
<evidence type="ECO:0000256" key="11">
    <source>
        <dbReference type="ARBA" id="ARBA00068971"/>
    </source>
</evidence>
<dbReference type="InterPro" id="IPR027417">
    <property type="entry name" value="P-loop_NTPase"/>
</dbReference>
<evidence type="ECO:0000256" key="9">
    <source>
        <dbReference type="ARBA" id="ARBA00058677"/>
    </source>
</evidence>
<feature type="compositionally biased region" description="Polar residues" evidence="13">
    <location>
        <begin position="346"/>
        <end position="356"/>
    </location>
</feature>
<feature type="region of interest" description="Disordered" evidence="13">
    <location>
        <begin position="85"/>
        <end position="173"/>
    </location>
</feature>
<feature type="compositionally biased region" description="Low complexity" evidence="13">
    <location>
        <begin position="452"/>
        <end position="463"/>
    </location>
</feature>
<feature type="region of interest" description="Disordered" evidence="13">
    <location>
        <begin position="1540"/>
        <end position="1595"/>
    </location>
</feature>
<feature type="compositionally biased region" description="Low complexity" evidence="13">
    <location>
        <begin position="485"/>
        <end position="497"/>
    </location>
</feature>
<feature type="compositionally biased region" description="Basic and acidic residues" evidence="13">
    <location>
        <begin position="877"/>
        <end position="889"/>
    </location>
</feature>
<comment type="function">
    <text evidence="9">Plays a role in the reduction of telomerase activity during differentiation of embryonic stem cells by binding to the core promoter of TERT and controlling its down-regulation.</text>
</comment>
<name>A0A7M7QG24_NASVI</name>
<keyword evidence="4" id="KW-1017">Isopeptide bond</keyword>
<feature type="compositionally biased region" description="Low complexity" evidence="13">
    <location>
        <begin position="417"/>
        <end position="444"/>
    </location>
</feature>
<feature type="compositionally biased region" description="Polar residues" evidence="13">
    <location>
        <begin position="498"/>
        <end position="509"/>
    </location>
</feature>
<evidence type="ECO:0000256" key="13">
    <source>
        <dbReference type="SAM" id="MobiDB-lite"/>
    </source>
</evidence>
<feature type="domain" description="YLPM1-like spectrin repeat" evidence="14">
    <location>
        <begin position="155"/>
        <end position="226"/>
    </location>
</feature>
<dbReference type="GO" id="GO:0016607">
    <property type="term" value="C:nuclear speck"/>
    <property type="evidence" value="ECO:0007669"/>
    <property type="project" value="UniProtKB-SubCell"/>
</dbReference>
<evidence type="ECO:0000256" key="8">
    <source>
        <dbReference type="ARBA" id="ARBA00023242"/>
    </source>
</evidence>
<dbReference type="EnsemblMetazoa" id="XM_031931219">
    <property type="protein sequence ID" value="XP_031787079"/>
    <property type="gene ID" value="LOC100677831"/>
</dbReference>
<reference evidence="15" key="1">
    <citation type="submission" date="2021-01" db="UniProtKB">
        <authorList>
            <consortium name="EnsemblMetazoa"/>
        </authorList>
    </citation>
    <scope>IDENTIFICATION</scope>
</reference>
<feature type="compositionally biased region" description="Polar residues" evidence="13">
    <location>
        <begin position="1070"/>
        <end position="1086"/>
    </location>
</feature>
<evidence type="ECO:0000256" key="2">
    <source>
        <dbReference type="ARBA" id="ARBA00022481"/>
    </source>
</evidence>
<feature type="region of interest" description="Disordered" evidence="13">
    <location>
        <begin position="1446"/>
        <end position="1528"/>
    </location>
</feature>
<feature type="compositionally biased region" description="Low complexity" evidence="13">
    <location>
        <begin position="376"/>
        <end position="390"/>
    </location>
</feature>
<keyword evidence="8" id="KW-0539">Nucleus</keyword>
<feature type="compositionally biased region" description="Basic and acidic residues" evidence="13">
    <location>
        <begin position="1478"/>
        <end position="1500"/>
    </location>
</feature>
<feature type="compositionally biased region" description="Polar residues" evidence="13">
    <location>
        <begin position="1566"/>
        <end position="1576"/>
    </location>
</feature>
<feature type="compositionally biased region" description="Basic and acidic residues" evidence="13">
    <location>
        <begin position="512"/>
        <end position="522"/>
    </location>
</feature>
<evidence type="ECO:0000313" key="16">
    <source>
        <dbReference type="Proteomes" id="UP000002358"/>
    </source>
</evidence>
<keyword evidence="6" id="KW-0805">Transcription regulation</keyword>
<evidence type="ECO:0000256" key="12">
    <source>
        <dbReference type="ARBA" id="ARBA00083294"/>
    </source>
</evidence>
<dbReference type="Proteomes" id="UP000002358">
    <property type="component" value="Chromosome 5"/>
</dbReference>
<keyword evidence="5" id="KW-0832">Ubl conjugation</keyword>
<feature type="compositionally biased region" description="Polar residues" evidence="13">
    <location>
        <begin position="903"/>
        <end position="923"/>
    </location>
</feature>
<feature type="compositionally biased region" description="Polar residues" evidence="13">
    <location>
        <begin position="242"/>
        <end position="259"/>
    </location>
</feature>
<organism evidence="15 16">
    <name type="scientific">Nasonia vitripennis</name>
    <name type="common">Parasitic wasp</name>
    <dbReference type="NCBI Taxonomy" id="7425"/>
    <lineage>
        <taxon>Eukaryota</taxon>
        <taxon>Metazoa</taxon>
        <taxon>Ecdysozoa</taxon>
        <taxon>Arthropoda</taxon>
        <taxon>Hexapoda</taxon>
        <taxon>Insecta</taxon>
        <taxon>Pterygota</taxon>
        <taxon>Neoptera</taxon>
        <taxon>Endopterygota</taxon>
        <taxon>Hymenoptera</taxon>
        <taxon>Apocrita</taxon>
        <taxon>Proctotrupomorpha</taxon>
        <taxon>Chalcidoidea</taxon>
        <taxon>Pteromalidae</taxon>
        <taxon>Pteromalinae</taxon>
        <taxon>Nasonia</taxon>
    </lineage>
</organism>
<dbReference type="Gene3D" id="3.40.50.300">
    <property type="entry name" value="P-loop containing nucleotide triphosphate hydrolases"/>
    <property type="match status" value="1"/>
</dbReference>
<keyword evidence="16" id="KW-1185">Reference proteome</keyword>
<feature type="compositionally biased region" description="Low complexity" evidence="13">
    <location>
        <begin position="829"/>
        <end position="866"/>
    </location>
</feature>
<evidence type="ECO:0000259" key="14">
    <source>
        <dbReference type="Pfam" id="PF26583"/>
    </source>
</evidence>
<dbReference type="GO" id="GO:0032204">
    <property type="term" value="P:regulation of telomere maintenance"/>
    <property type="evidence" value="ECO:0007669"/>
    <property type="project" value="TreeGrafter"/>
</dbReference>
<dbReference type="Pfam" id="PF26583">
    <property type="entry name" value="Spectrin_YLPM1"/>
    <property type="match status" value="1"/>
</dbReference>
<feature type="compositionally biased region" description="Basic and acidic residues" evidence="13">
    <location>
        <begin position="151"/>
        <end position="170"/>
    </location>
</feature>
<evidence type="ECO:0000256" key="1">
    <source>
        <dbReference type="ARBA" id="ARBA00004324"/>
    </source>
</evidence>
<feature type="compositionally biased region" description="Basic and acidic residues" evidence="13">
    <location>
        <begin position="1454"/>
        <end position="1469"/>
    </location>
</feature>
<dbReference type="RefSeq" id="XP_031787079.1">
    <property type="nucleotide sequence ID" value="XM_031931219.2"/>
</dbReference>
<dbReference type="InterPro" id="IPR026314">
    <property type="entry name" value="YLP_motif_con_p1"/>
</dbReference>
<feature type="compositionally biased region" description="Low complexity" evidence="13">
    <location>
        <begin position="773"/>
        <end position="821"/>
    </location>
</feature>
<evidence type="ECO:0000313" key="15">
    <source>
        <dbReference type="EnsemblMetazoa" id="XP_031787079"/>
    </source>
</evidence>
<feature type="compositionally biased region" description="Polar residues" evidence="13">
    <location>
        <begin position="363"/>
        <end position="375"/>
    </location>
</feature>
<feature type="compositionally biased region" description="Basic and acidic residues" evidence="13">
    <location>
        <begin position="1223"/>
        <end position="1239"/>
    </location>
</feature>
<feature type="region of interest" description="Disordered" evidence="13">
    <location>
        <begin position="319"/>
        <end position="971"/>
    </location>
</feature>
<feature type="region of interest" description="Disordered" evidence="13">
    <location>
        <begin position="1066"/>
        <end position="1103"/>
    </location>
</feature>
<evidence type="ECO:0000256" key="6">
    <source>
        <dbReference type="ARBA" id="ARBA00023015"/>
    </source>
</evidence>
<comment type="subunit">
    <text evidence="10">Interacts with PPP1CA and NCOA5. Forms a complex with ILF2, ILF3, KHDRBS1, RBMX, NCOA5 and PPP1CA.</text>
</comment>
<proteinExistence type="predicted"/>
<sequence length="1595" mass="178264">MQTWNQCPIPTSTVATPMAAAPTGYAAPNTNPMTYMQYPNQPIPSGYTAEQWAAAQQQNWASYQQWQQQYQQWQAQYGEKYQESIMKQYGQQAPPLPVTSQPPPPPPKDEKPPLPPASTVSSYGYSTALPPPPNGSNGGVKRPSISEIESDSAKKMKESNDEPSEAEKLFDAQFKQCEEQFNAWKLQNANHPDRDKYNQYVAQYTSWREKQIKRRELKRLKREQQKLAAAAKGDSEKKGIGTSLNATSKQEQTAPSSQIGPALPMQQPTLTATPQLSMTPMMQPADMTQAWAQWGQYTQPMATPMTPYMPPPMSMATMATPAQPNFSQPPPGFPPVNLSQPPPGFTQPQPSVNSNAMPPPLSQPSVNTKLQPQQGPNYSQSNFNQPQNQQRAPPYSDNNQNQKRFNAAPPVNFNSQGGNFNNAGNRNNDFNPANMAGNQGNMGNSQETMDSNQGNKNNLNEGNDSQNRFDGSSKNRNFRNDNNKNDNFGNNNKFGNKPSTKSQEFNQNDLDFDSRGPQDMKNDSPNIGNRDPNNFNNGPNLKNRGPNNLGKDGPNFRKRGPNDFGNDGPNFGNKGPNNFSNDGPNFGNKGPNNFRQDGPNFGNRGPNDFEHGGPNFGNRGPDNFGNRGPNDFEHDGPNFGNRGPDNFGNRGSNNFKQGGPNFGNRGPDNFGNRGPNDFEHEGPNFGNRGPDNFGNKGPNDFEHGGPNFGNRGPDNFGNRGPNDFEHRGPNFGNRGPDNFGNRGRNDFEHGGPNFGNRGPDNFGNRGPNDFEHGGPNFGNRGPDNFGNRGPNNFNNDGPNDFRNRGPNNFNNREQNNFGNDEPTNVRNQGPNNFGNDGINNFGNRGPNNFGNRGFNNFDNDGANVGNRGDFDNVEPTFKNRDRNDFHHQGPNDFGIEDPRNLPNAMSNNAGNKGPNTFENNSPLEFNKGPNSKNNKNKKGKNKNKIDSKTKEFSGNLNDPAGLKGSNQSDFGMQSSQFELNLNPISNKMCQGQDSNPDTQVIEKILPAEDEQALNANPEPSKQLNAAIVSTLEEPPTLSFSDDINLDGANDFIRPSFAEQHPLIVDEPPINKSNFPSFDSENFNNALPLSGPREAQNQPPLAPPPTQKAIPSLLDLKIVPPPNMKIPPKSQLNCNDEDIPKSENEFTAPAKVIDYAHSKRPIVTEFVEPIFVFDYKHGESHLNVPNLSADFKNWEENEENLSEYYEEMMRKLEAITPATDTISADEKSSNPDNKEEEKKNKSQNLKNIAPKISDLTTVRLSYDDILCSPSELTEPLKIAIILRGPPGSGKSLIANLIKDKEVIQRASSPRILSIDDYFLVKRDSASGHDKTEEMEYRYIEEMEPECSNHLVKTFKKDVTDGFFNFIILDNINEKISDYEEMWSLAKTNGFKVYVCEMETDVQICLKRNIHNRSEAEINRIIDYFEPTPSHHEKLDVTPLLQEQTIEDFKSEDEQEVPKDDSEEKEDKSTNDDTEGSQVHTKEVRKWEKMEGEDKLDRLDGLKRKHENKPRSMEDFLQVPDNYNVKDSSGKKRIRWADLEKQNQQETTQAVESDVSHTHGNLAMDPTNGDNTLTSTKYISPRPRFQSKFNKKRLNKR</sequence>
<dbReference type="GeneID" id="100677831"/>
<feature type="compositionally biased region" description="Low complexity" evidence="13">
    <location>
        <begin position="562"/>
        <end position="594"/>
    </location>
</feature>
<feature type="compositionally biased region" description="Pro residues" evidence="13">
    <location>
        <begin position="94"/>
        <end position="106"/>
    </location>
</feature>
<evidence type="ECO:0000256" key="5">
    <source>
        <dbReference type="ARBA" id="ARBA00022843"/>
    </source>
</evidence>
<feature type="compositionally biased region" description="Pro residues" evidence="13">
    <location>
        <begin position="327"/>
        <end position="345"/>
    </location>
</feature>
<accession>A0A7M7QG24</accession>
<feature type="region of interest" description="Disordered" evidence="13">
    <location>
        <begin position="223"/>
        <end position="267"/>
    </location>
</feature>
<dbReference type="FunFam" id="3.40.50.300:FF:000399">
    <property type="entry name" value="YLP motif containing 1"/>
    <property type="match status" value="1"/>
</dbReference>
<keyword evidence="2" id="KW-0488">Methylation</keyword>
<dbReference type="PANTHER" id="PTHR13413">
    <property type="entry name" value="YLP MOTIF CONTAINING PROTEIN NUCLEAR PROTEIN ZAP"/>
    <property type="match status" value="1"/>
</dbReference>
<feature type="region of interest" description="Disordered" evidence="13">
    <location>
        <begin position="1215"/>
        <end position="1244"/>
    </location>
</feature>
<dbReference type="SUPFAM" id="SSF52540">
    <property type="entry name" value="P-loop containing nucleoside triphosphate hydrolases"/>
    <property type="match status" value="1"/>
</dbReference>
<feature type="compositionally biased region" description="Low complexity" evidence="13">
    <location>
        <begin position="525"/>
        <end position="545"/>
    </location>
</feature>
<keyword evidence="7" id="KW-0804">Transcription</keyword>
<evidence type="ECO:0000256" key="10">
    <source>
        <dbReference type="ARBA" id="ARBA00065932"/>
    </source>
</evidence>
<dbReference type="InterPro" id="IPR058903">
    <property type="entry name" value="Spectrin_YLPM1-like"/>
</dbReference>